<evidence type="ECO:0000256" key="10">
    <source>
        <dbReference type="PROSITE-ProRule" id="PRU00176"/>
    </source>
</evidence>
<evidence type="ECO:0000256" key="8">
    <source>
        <dbReference type="ARBA" id="ARBA00023242"/>
    </source>
</evidence>
<gene>
    <name evidence="12" type="ORF">LTR91_003528</name>
</gene>
<reference evidence="12" key="1">
    <citation type="submission" date="2023-06" db="EMBL/GenBank/DDBJ databases">
        <title>Black Yeasts Isolated from many extreme environments.</title>
        <authorList>
            <person name="Coleine C."/>
            <person name="Stajich J.E."/>
            <person name="Selbmann L."/>
        </authorList>
    </citation>
    <scope>NUCLEOTIDE SEQUENCE</scope>
    <source>
        <strain evidence="12">CCFEE 5200</strain>
    </source>
</reference>
<dbReference type="GO" id="GO:0003723">
    <property type="term" value="F:RNA binding"/>
    <property type="evidence" value="ECO:0007669"/>
    <property type="project" value="UniProtKB-UniRule"/>
</dbReference>
<evidence type="ECO:0000256" key="5">
    <source>
        <dbReference type="ARBA" id="ARBA00022737"/>
    </source>
</evidence>
<comment type="similarity">
    <text evidence="2">Belongs to the RRM U1 A/B'' family.</text>
</comment>
<evidence type="ECO:0000313" key="13">
    <source>
        <dbReference type="Proteomes" id="UP001175353"/>
    </source>
</evidence>
<evidence type="ECO:0000313" key="12">
    <source>
        <dbReference type="EMBL" id="KAK1007318.1"/>
    </source>
</evidence>
<keyword evidence="7" id="KW-0508">mRNA splicing</keyword>
<keyword evidence="9" id="KW-0687">Ribonucleoprotein</keyword>
<evidence type="ECO:0000256" key="9">
    <source>
        <dbReference type="ARBA" id="ARBA00023274"/>
    </source>
</evidence>
<dbReference type="Gene3D" id="3.30.70.330">
    <property type="match status" value="2"/>
</dbReference>
<dbReference type="AlphaFoldDB" id="A0AAN6KZB2"/>
<dbReference type="Proteomes" id="UP001175353">
    <property type="component" value="Unassembled WGS sequence"/>
</dbReference>
<dbReference type="GO" id="GO:0005681">
    <property type="term" value="C:spliceosomal complex"/>
    <property type="evidence" value="ECO:0007669"/>
    <property type="project" value="UniProtKB-KW"/>
</dbReference>
<keyword evidence="4" id="KW-0747">Spliceosome</keyword>
<dbReference type="GO" id="GO:0030532">
    <property type="term" value="C:small nuclear ribonucleoprotein complex"/>
    <property type="evidence" value="ECO:0007669"/>
    <property type="project" value="UniProtKB-ARBA"/>
</dbReference>
<dbReference type="InterPro" id="IPR000504">
    <property type="entry name" value="RRM_dom"/>
</dbReference>
<evidence type="ECO:0000256" key="7">
    <source>
        <dbReference type="ARBA" id="ARBA00023187"/>
    </source>
</evidence>
<name>A0AAN6KZB2_9PEZI</name>
<organism evidence="12 13">
    <name type="scientific">Friedmanniomyces endolithicus</name>
    <dbReference type="NCBI Taxonomy" id="329885"/>
    <lineage>
        <taxon>Eukaryota</taxon>
        <taxon>Fungi</taxon>
        <taxon>Dikarya</taxon>
        <taxon>Ascomycota</taxon>
        <taxon>Pezizomycotina</taxon>
        <taxon>Dothideomycetes</taxon>
        <taxon>Dothideomycetidae</taxon>
        <taxon>Mycosphaerellales</taxon>
        <taxon>Teratosphaeriaceae</taxon>
        <taxon>Friedmanniomyces</taxon>
    </lineage>
</organism>
<comment type="subcellular location">
    <subcellularLocation>
        <location evidence="1">Nucleus</location>
    </subcellularLocation>
</comment>
<dbReference type="EMBL" id="JAUJLE010000018">
    <property type="protein sequence ID" value="KAK1007318.1"/>
    <property type="molecule type" value="Genomic_DNA"/>
</dbReference>
<evidence type="ECO:0000256" key="2">
    <source>
        <dbReference type="ARBA" id="ARBA00007243"/>
    </source>
</evidence>
<evidence type="ECO:0000256" key="4">
    <source>
        <dbReference type="ARBA" id="ARBA00022728"/>
    </source>
</evidence>
<dbReference type="GO" id="GO:0006397">
    <property type="term" value="P:mRNA processing"/>
    <property type="evidence" value="ECO:0007669"/>
    <property type="project" value="UniProtKB-KW"/>
</dbReference>
<dbReference type="CDD" id="cd12247">
    <property type="entry name" value="RRM2_U1A_like"/>
    <property type="match status" value="1"/>
</dbReference>
<evidence type="ECO:0000259" key="11">
    <source>
        <dbReference type="PROSITE" id="PS50102"/>
    </source>
</evidence>
<comment type="caution">
    <text evidence="12">The sequence shown here is derived from an EMBL/GenBank/DDBJ whole genome shotgun (WGS) entry which is preliminary data.</text>
</comment>
<dbReference type="SMART" id="SM00360">
    <property type="entry name" value="RRM"/>
    <property type="match status" value="2"/>
</dbReference>
<keyword evidence="3" id="KW-0507">mRNA processing</keyword>
<feature type="domain" description="RRM" evidence="11">
    <location>
        <begin position="13"/>
        <end position="92"/>
    </location>
</feature>
<dbReference type="InterPro" id="IPR035979">
    <property type="entry name" value="RBD_domain_sf"/>
</dbReference>
<evidence type="ECO:0000256" key="3">
    <source>
        <dbReference type="ARBA" id="ARBA00022664"/>
    </source>
</evidence>
<evidence type="ECO:0000256" key="6">
    <source>
        <dbReference type="ARBA" id="ARBA00022884"/>
    </source>
</evidence>
<keyword evidence="13" id="KW-1185">Reference proteome</keyword>
<dbReference type="FunFam" id="3.30.70.330:FF:000039">
    <property type="entry name" value="U1 small nuclear ribonucleoprotein A"/>
    <property type="match status" value="1"/>
</dbReference>
<dbReference type="PROSITE" id="PS50102">
    <property type="entry name" value="RRM"/>
    <property type="match status" value="2"/>
</dbReference>
<dbReference type="FunFam" id="3.30.70.330:FF:000029">
    <property type="entry name" value="U2 small nuclear ribonucleoprotein B"/>
    <property type="match status" value="1"/>
</dbReference>
<accession>A0AAN6KZB2</accession>
<proteinExistence type="inferred from homology"/>
<keyword evidence="6 10" id="KW-0694">RNA-binding</keyword>
<keyword evidence="5" id="KW-0677">Repeat</keyword>
<protein>
    <recommendedName>
        <fullName evidence="11">RRM domain-containing protein</fullName>
    </recommendedName>
</protein>
<dbReference type="SUPFAM" id="SSF54928">
    <property type="entry name" value="RNA-binding domain, RBD"/>
    <property type="match status" value="1"/>
</dbReference>
<dbReference type="InterPro" id="IPR012677">
    <property type="entry name" value="Nucleotide-bd_a/b_plait_sf"/>
</dbReference>
<evidence type="ECO:0000256" key="1">
    <source>
        <dbReference type="ARBA" id="ARBA00004123"/>
    </source>
</evidence>
<dbReference type="Pfam" id="PF00076">
    <property type="entry name" value="RRM_1"/>
    <property type="match status" value="2"/>
</dbReference>
<feature type="domain" description="RRM" evidence="11">
    <location>
        <begin position="166"/>
        <end position="239"/>
    </location>
</feature>
<dbReference type="PANTHER" id="PTHR10501">
    <property type="entry name" value="U1 SMALL NUCLEAR RIBONUCLEOPROTEIN A/U2 SMALL NUCLEAR RIBONUCLEOPROTEIN B"/>
    <property type="match status" value="1"/>
</dbReference>
<sequence length="239" mass="26386">MGSVDEDETKSSATVYVRSIDERVKIPILIETLREVFGEFGNIVDVIAKKSVKRKGQAFVVYDSEESAQNAIDELQGFEIFGKQMYLDFAKSRSDATVLKEEGDKGLESHKEHRLAEKERKQAIEAANAKPVKRVAAEELAERPAKSTKSAQAGGVVPDEYLPPNKVLLLRDLPEDYGQAGLTAIFSRFPGFKEVRTAPARPDIAFVEYEDESGAIMAKEATGGMTLGDKAIRVTFQKQ</sequence>
<dbReference type="GO" id="GO:0008380">
    <property type="term" value="P:RNA splicing"/>
    <property type="evidence" value="ECO:0007669"/>
    <property type="project" value="UniProtKB-KW"/>
</dbReference>
<keyword evidence="8" id="KW-0539">Nucleus</keyword>